<sequence length="250" mass="26892">MTLNLLIAPDFAPERFAGWHMLNTLLQKKSGLHLHLLTPASAAEQAELIAQGHVHLVYANPFDAASMVREAGYRAIARPVGKSDEMVIATSAVSALGSVEDLQPGARIALTDNKDVKLIGLRLLEPADLGDADVQWQLVDNYQAAARLAIKGEVDASFFLAEAYHSLSRLTRSQLKPLIESKLADITHVLLVQGSVEPEMAQRIGAALLGLNGTPDGQPVLDELGMGGGFEAMSEEDAEFMIDLMDTLLD</sequence>
<dbReference type="RefSeq" id="WP_095548951.1">
    <property type="nucleotide sequence ID" value="NZ_NSJF01000001.1"/>
</dbReference>
<accession>A0A2A2AC78</accession>
<protein>
    <submittedName>
        <fullName evidence="1">Phosphate ABC transporter substrate-binding protein</fullName>
    </submittedName>
</protein>
<proteinExistence type="predicted"/>
<name>A0A2A2AC78_9BURK</name>
<comment type="caution">
    <text evidence="1">The sequence shown here is derived from an EMBL/GenBank/DDBJ whole genome shotgun (WGS) entry which is preliminary data.</text>
</comment>
<dbReference type="EMBL" id="NSJF01000001">
    <property type="protein sequence ID" value="PAT36125.1"/>
    <property type="molecule type" value="Genomic_DNA"/>
</dbReference>
<dbReference type="Pfam" id="PF12974">
    <property type="entry name" value="Phosphonate-bd"/>
    <property type="match status" value="1"/>
</dbReference>
<gene>
    <name evidence="1" type="ORF">CK620_02600</name>
</gene>
<reference evidence="1 2" key="1">
    <citation type="submission" date="2017-08" db="EMBL/GenBank/DDBJ databases">
        <title>WGS of Clinical strains of the CDC Group NO-1 linked to zoonotic infections in humans.</title>
        <authorList>
            <person name="Bernier A.-M."/>
            <person name="Bernard K."/>
        </authorList>
    </citation>
    <scope>NUCLEOTIDE SEQUENCE [LARGE SCALE GENOMIC DNA]</scope>
    <source>
        <strain evidence="1 2">NML03-0146</strain>
    </source>
</reference>
<dbReference type="AlphaFoldDB" id="A0A2A2AC78"/>
<organism evidence="1 2">
    <name type="scientific">Vandammella animalimorsus</name>
    <dbReference type="NCBI Taxonomy" id="2029117"/>
    <lineage>
        <taxon>Bacteria</taxon>
        <taxon>Pseudomonadati</taxon>
        <taxon>Pseudomonadota</taxon>
        <taxon>Betaproteobacteria</taxon>
        <taxon>Burkholderiales</taxon>
        <taxon>Comamonadaceae</taxon>
        <taxon>Vandammella</taxon>
    </lineage>
</organism>
<evidence type="ECO:0000313" key="2">
    <source>
        <dbReference type="Proteomes" id="UP000217999"/>
    </source>
</evidence>
<dbReference type="Gene3D" id="3.40.190.10">
    <property type="entry name" value="Periplasmic binding protein-like II"/>
    <property type="match status" value="2"/>
</dbReference>
<dbReference type="SUPFAM" id="SSF53850">
    <property type="entry name" value="Periplasmic binding protein-like II"/>
    <property type="match status" value="1"/>
</dbReference>
<dbReference type="Proteomes" id="UP000217999">
    <property type="component" value="Unassembled WGS sequence"/>
</dbReference>
<evidence type="ECO:0000313" key="1">
    <source>
        <dbReference type="EMBL" id="PAT36125.1"/>
    </source>
</evidence>